<proteinExistence type="predicted"/>
<reference evidence="7" key="1">
    <citation type="submission" date="2020-07" db="EMBL/GenBank/DDBJ databases">
        <title>The High-quality genome of the commercially important snow crab, Chionoecetes opilio.</title>
        <authorList>
            <person name="Jeong J.-H."/>
            <person name="Ryu S."/>
        </authorList>
    </citation>
    <scope>NUCLEOTIDE SEQUENCE</scope>
    <source>
        <strain evidence="7">MADBK_172401_WGS</strain>
        <tissue evidence="7">Digestive gland</tissue>
    </source>
</reference>
<dbReference type="Proteomes" id="UP000770661">
    <property type="component" value="Unassembled WGS sequence"/>
</dbReference>
<protein>
    <submittedName>
        <fullName evidence="7">Zinc finger BED domain-containing protein 4</fullName>
    </submittedName>
</protein>
<evidence type="ECO:0000313" key="8">
    <source>
        <dbReference type="Proteomes" id="UP000770661"/>
    </source>
</evidence>
<evidence type="ECO:0000313" key="7">
    <source>
        <dbReference type="EMBL" id="KAG0717938.1"/>
    </source>
</evidence>
<name>A0A8J4XZ60_CHIOP</name>
<dbReference type="InterPro" id="IPR008906">
    <property type="entry name" value="HATC_C_dom"/>
</dbReference>
<keyword evidence="2" id="KW-0479">Metal-binding</keyword>
<dbReference type="GO" id="GO:0046983">
    <property type="term" value="F:protein dimerization activity"/>
    <property type="evidence" value="ECO:0007669"/>
    <property type="project" value="InterPro"/>
</dbReference>
<dbReference type="Pfam" id="PF05699">
    <property type="entry name" value="Dimer_Tnp_hAT"/>
    <property type="match status" value="1"/>
</dbReference>
<feature type="domain" description="HAT C-terminal dimerisation" evidence="6">
    <location>
        <begin position="228"/>
        <end position="286"/>
    </location>
</feature>
<dbReference type="EMBL" id="JACEEZ010016859">
    <property type="protein sequence ID" value="KAG0717938.1"/>
    <property type="molecule type" value="Genomic_DNA"/>
</dbReference>
<dbReference type="PANTHER" id="PTHR46481:SF10">
    <property type="entry name" value="ZINC FINGER BED DOMAIN-CONTAINING PROTEIN 39"/>
    <property type="match status" value="1"/>
</dbReference>
<evidence type="ECO:0000256" key="1">
    <source>
        <dbReference type="ARBA" id="ARBA00004123"/>
    </source>
</evidence>
<dbReference type="PANTHER" id="PTHR46481">
    <property type="entry name" value="ZINC FINGER BED DOMAIN-CONTAINING PROTEIN 4"/>
    <property type="match status" value="1"/>
</dbReference>
<dbReference type="InterPro" id="IPR012337">
    <property type="entry name" value="RNaseH-like_sf"/>
</dbReference>
<accession>A0A8J4XZ60</accession>
<dbReference type="AlphaFoldDB" id="A0A8J4XZ60"/>
<evidence type="ECO:0000256" key="2">
    <source>
        <dbReference type="ARBA" id="ARBA00022723"/>
    </source>
</evidence>
<comment type="caution">
    <text evidence="7">The sequence shown here is derived from an EMBL/GenBank/DDBJ whole genome shotgun (WGS) entry which is preliminary data.</text>
</comment>
<evidence type="ECO:0000256" key="4">
    <source>
        <dbReference type="ARBA" id="ARBA00022833"/>
    </source>
</evidence>
<organism evidence="7 8">
    <name type="scientific">Chionoecetes opilio</name>
    <name type="common">Atlantic snow crab</name>
    <name type="synonym">Cancer opilio</name>
    <dbReference type="NCBI Taxonomy" id="41210"/>
    <lineage>
        <taxon>Eukaryota</taxon>
        <taxon>Metazoa</taxon>
        <taxon>Ecdysozoa</taxon>
        <taxon>Arthropoda</taxon>
        <taxon>Crustacea</taxon>
        <taxon>Multicrustacea</taxon>
        <taxon>Malacostraca</taxon>
        <taxon>Eumalacostraca</taxon>
        <taxon>Eucarida</taxon>
        <taxon>Decapoda</taxon>
        <taxon>Pleocyemata</taxon>
        <taxon>Brachyura</taxon>
        <taxon>Eubrachyura</taxon>
        <taxon>Majoidea</taxon>
        <taxon>Majidae</taxon>
        <taxon>Chionoecetes</taxon>
    </lineage>
</organism>
<dbReference type="OrthoDB" id="1607513at2759"/>
<dbReference type="GO" id="GO:0005634">
    <property type="term" value="C:nucleus"/>
    <property type="evidence" value="ECO:0007669"/>
    <property type="project" value="UniProtKB-SubCell"/>
</dbReference>
<sequence length="305" mass="33808">MMLDYETRWGSVYTMLERASQQKEAIKLAEDDPDLAIVAESKLTPNDWDFIPKVIALLGPIYASSLSAESDTASVSDIIPLTKKMKIEIQRVSQSGIGTMKDALLNQIDRYLEGGDTRAYFVNVEQNPLMVIATLLDPRYKTACFQNKEEGQRGKQKLLTLSISELTQEMSGTEMVTETAGPADHTQVTEEPKCGEPSTWASILSEDSEDSRGSSGLCPNVTEAANTELNKYFKMKRIEVTDDPLMFWHANKTELPTLSSIAKIYLGPPPSSTTSEREFKIAKSLQKDKSKAFAKKFGNSSVSEI</sequence>
<evidence type="ECO:0000259" key="6">
    <source>
        <dbReference type="Pfam" id="PF05699"/>
    </source>
</evidence>
<keyword evidence="4" id="KW-0862">Zinc</keyword>
<gene>
    <name evidence="7" type="primary">Zbed4_15</name>
    <name evidence="7" type="ORF">GWK47_007906</name>
</gene>
<keyword evidence="5" id="KW-0539">Nucleus</keyword>
<dbReference type="InterPro" id="IPR052035">
    <property type="entry name" value="ZnF_BED_domain_contain"/>
</dbReference>
<evidence type="ECO:0000256" key="3">
    <source>
        <dbReference type="ARBA" id="ARBA00022771"/>
    </source>
</evidence>
<keyword evidence="3" id="KW-0863">Zinc-finger</keyword>
<dbReference type="SUPFAM" id="SSF53098">
    <property type="entry name" value="Ribonuclease H-like"/>
    <property type="match status" value="1"/>
</dbReference>
<dbReference type="GO" id="GO:0008270">
    <property type="term" value="F:zinc ion binding"/>
    <property type="evidence" value="ECO:0007669"/>
    <property type="project" value="UniProtKB-KW"/>
</dbReference>
<evidence type="ECO:0000256" key="5">
    <source>
        <dbReference type="ARBA" id="ARBA00023242"/>
    </source>
</evidence>
<comment type="subcellular location">
    <subcellularLocation>
        <location evidence="1">Nucleus</location>
    </subcellularLocation>
</comment>
<keyword evidence="8" id="KW-1185">Reference proteome</keyword>